<dbReference type="CDD" id="cd00118">
    <property type="entry name" value="LysM"/>
    <property type="match status" value="1"/>
</dbReference>
<dbReference type="InterPro" id="IPR018392">
    <property type="entry name" value="LysM"/>
</dbReference>
<accession>A0A0K8J6R9</accession>
<gene>
    <name evidence="2" type="ORF">SD1D_1517</name>
</gene>
<dbReference type="AlphaFoldDB" id="A0A0K8J6R9"/>
<name>A0A0K8J6R9_9FIRM</name>
<reference evidence="3" key="1">
    <citation type="submission" date="2015-09" db="EMBL/GenBank/DDBJ databases">
        <authorList>
            <person name="Wibberg D."/>
        </authorList>
    </citation>
    <scope>NUCLEOTIDE SEQUENCE [LARGE SCALE GENOMIC DNA]</scope>
    <source>
        <strain evidence="3">SD1D</strain>
    </source>
</reference>
<dbReference type="InterPro" id="IPR036779">
    <property type="entry name" value="LysM_dom_sf"/>
</dbReference>
<feature type="domain" description="LysM" evidence="1">
    <location>
        <begin position="121"/>
        <end position="175"/>
    </location>
</feature>
<protein>
    <recommendedName>
        <fullName evidence="1">LysM domain-containing protein</fullName>
    </recommendedName>
</protein>
<sequence length="377" mass="43439">MIQLKFISFLLVLCLAMINLVGCGEVEETREKTLPDGSKIIVDTGGKILTEEKVEPLEGYTYDEDTGRYINETTGIWYVVENGQKIIPSEEYFDRDKVVSISGIGIADRPNDVWELKEVREITIQSGDTLVDVINPYFMNEHFRMNYEWYAKQVLEINNITDPNIIKAGDTLKIPIYIDKGAKDSNEESAGDNHENKNMLSKEEIIQLVESIDPYQLKPAMTPKERYDLRTEIYSKIPKDKIHNFSHAIQSSALQLYSIVSDDRYIELIDKNHPRWDAYDENNLFGIVTVLSGVEKYVDYKPLQEDIDAVKKLCNEGLKERNILKIIDANRILQDLSRHLIRVPYQGEGEEKVDYGDIHNLYFKATKTLEGAHNFFK</sequence>
<dbReference type="KEGG" id="hsd:SD1D_1517"/>
<dbReference type="EMBL" id="LN879430">
    <property type="protein sequence ID" value="CUH93063.1"/>
    <property type="molecule type" value="Genomic_DNA"/>
</dbReference>
<evidence type="ECO:0000313" key="3">
    <source>
        <dbReference type="Proteomes" id="UP000196053"/>
    </source>
</evidence>
<dbReference type="SMART" id="SM00257">
    <property type="entry name" value="LysM"/>
    <property type="match status" value="1"/>
</dbReference>
<dbReference type="Gene3D" id="3.10.350.10">
    <property type="entry name" value="LysM domain"/>
    <property type="match status" value="1"/>
</dbReference>
<keyword evidence="3" id="KW-1185">Reference proteome</keyword>
<dbReference type="Proteomes" id="UP000196053">
    <property type="component" value="Chromosome I"/>
</dbReference>
<evidence type="ECO:0000259" key="1">
    <source>
        <dbReference type="SMART" id="SM00257"/>
    </source>
</evidence>
<organism evidence="2 3">
    <name type="scientific">Herbinix luporum</name>
    <dbReference type="NCBI Taxonomy" id="1679721"/>
    <lineage>
        <taxon>Bacteria</taxon>
        <taxon>Bacillati</taxon>
        <taxon>Bacillota</taxon>
        <taxon>Clostridia</taxon>
        <taxon>Lachnospirales</taxon>
        <taxon>Lachnospiraceae</taxon>
        <taxon>Herbinix</taxon>
    </lineage>
</organism>
<proteinExistence type="predicted"/>
<dbReference type="Pfam" id="PF01476">
    <property type="entry name" value="LysM"/>
    <property type="match status" value="1"/>
</dbReference>
<evidence type="ECO:0000313" key="2">
    <source>
        <dbReference type="EMBL" id="CUH93063.1"/>
    </source>
</evidence>